<accession>A0ACC4D0A9</accession>
<organism evidence="1 2">
    <name type="scientific">Populus alba</name>
    <name type="common">White poplar</name>
    <dbReference type="NCBI Taxonomy" id="43335"/>
    <lineage>
        <taxon>Eukaryota</taxon>
        <taxon>Viridiplantae</taxon>
        <taxon>Streptophyta</taxon>
        <taxon>Embryophyta</taxon>
        <taxon>Tracheophyta</taxon>
        <taxon>Spermatophyta</taxon>
        <taxon>Magnoliopsida</taxon>
        <taxon>eudicotyledons</taxon>
        <taxon>Gunneridae</taxon>
        <taxon>Pentapetalae</taxon>
        <taxon>rosids</taxon>
        <taxon>fabids</taxon>
        <taxon>Malpighiales</taxon>
        <taxon>Salicaceae</taxon>
        <taxon>Saliceae</taxon>
        <taxon>Populus</taxon>
    </lineage>
</organism>
<reference evidence="1 2" key="1">
    <citation type="journal article" date="2024" name="Plant Biotechnol. J.">
        <title>Genome and CRISPR/Cas9 system of a widespread forest tree (Populus alba) in the world.</title>
        <authorList>
            <person name="Liu Y.J."/>
            <person name="Jiang P.F."/>
            <person name="Han X.M."/>
            <person name="Li X.Y."/>
            <person name="Wang H.M."/>
            <person name="Wang Y.J."/>
            <person name="Wang X.X."/>
            <person name="Zeng Q.Y."/>
        </authorList>
    </citation>
    <scope>NUCLEOTIDE SEQUENCE [LARGE SCALE GENOMIC DNA]</scope>
    <source>
        <strain evidence="2">cv. PAL-ZL1</strain>
    </source>
</reference>
<dbReference type="Proteomes" id="UP000309997">
    <property type="component" value="Unassembled WGS sequence"/>
</dbReference>
<gene>
    <name evidence="1" type="ORF">D5086_001568</name>
</gene>
<proteinExistence type="predicted"/>
<protein>
    <submittedName>
        <fullName evidence="1">Uncharacterized protein</fullName>
    </submittedName>
</protein>
<keyword evidence="2" id="KW-1185">Reference proteome</keyword>
<name>A0ACC4D0A9_POPAL</name>
<evidence type="ECO:0000313" key="2">
    <source>
        <dbReference type="Proteomes" id="UP000309997"/>
    </source>
</evidence>
<evidence type="ECO:0000313" key="1">
    <source>
        <dbReference type="EMBL" id="KAL3610548.1"/>
    </source>
</evidence>
<dbReference type="EMBL" id="RCHU02000001">
    <property type="protein sequence ID" value="KAL3610548.1"/>
    <property type="molecule type" value="Genomic_DNA"/>
</dbReference>
<sequence>MSHLKKENGLENQIFKWGTKRGVGRLNKEIQFYESFTYDGVKYCLHDCVCFYREGDSGANIGKLVQIFETAAHERMVRAVWFFCPKDIRNFLGDYKPNRNELFLASGKGKGLSNVNRVESIVGKCNVVCASNDHRNHQASEQQLEMADYIFYRSFDVGTCSISESFADQICGFKVELFFNKRRNQMLGNPGTLEPKVKELTGKSVVLEKMNRHAVKDGKLGRSSPVVKESKTRTNVDDKQHFSNKPYKSKFSEDPWPPNASCTRPYKKRKLLGEKAGQISDEVGFGFRQDSGVKTVNKSVQVTRNLDPVSTHKVFYSFLRSRDHYPVKFLWDDYKLVRVLGTSHLSHRLQEQHFCPCNIKS</sequence>
<comment type="caution">
    <text evidence="1">The sequence shown here is derived from an EMBL/GenBank/DDBJ whole genome shotgun (WGS) entry which is preliminary data.</text>
</comment>